<evidence type="ECO:0000313" key="1">
    <source>
        <dbReference type="EMBL" id="QKX52187.1"/>
    </source>
</evidence>
<sequence>MDKAYQELVEGRIFIGGAADAQKAFDTEQIDVVVDLRSEAGAGDYGYQRIHSPIINETDQQQDESVKEAIDQVVGAYNDGKKIYFHCASGSNRAGTVAIGALLALGKAGSIQDAEAQAKSVRPIISVNPQLKESLHRLFPDA</sequence>
<dbReference type="Proteomes" id="UP000509222">
    <property type="component" value="Chromosome"/>
</dbReference>
<accession>A0A1G8I0F4</accession>
<dbReference type="InterPro" id="IPR029021">
    <property type="entry name" value="Prot-tyrosine_phosphatase-like"/>
</dbReference>
<name>A0A1G8I0F4_9BACL</name>
<dbReference type="Gene3D" id="3.90.190.10">
    <property type="entry name" value="Protein tyrosine phosphatase superfamily"/>
    <property type="match status" value="1"/>
</dbReference>
<dbReference type="SMART" id="SM00195">
    <property type="entry name" value="DSPc"/>
    <property type="match status" value="1"/>
</dbReference>
<reference evidence="2" key="1">
    <citation type="submission" date="2020-06" db="EMBL/GenBank/DDBJ databases">
        <title>Isolation of Planomicrobium glaciei.</title>
        <authorList>
            <person name="Malisova L."/>
            <person name="Safrankova R."/>
            <person name="Jakubu V."/>
            <person name="Spanelova P."/>
        </authorList>
    </citation>
    <scope>NUCLEOTIDE SEQUENCE [LARGE SCALE GENOMIC DNA]</scope>
    <source>
        <strain evidence="2">NRL-ATB46093</strain>
    </source>
</reference>
<dbReference type="EMBL" id="CP051177">
    <property type="protein sequence ID" value="QKX52187.1"/>
    <property type="molecule type" value="Genomic_DNA"/>
</dbReference>
<dbReference type="InterPro" id="IPR000340">
    <property type="entry name" value="Dual-sp_phosphatase_cat-dom"/>
</dbReference>
<dbReference type="PANTHER" id="PTHR47216:SF4">
    <property type="entry name" value="OS01G0859400 PROTEIN"/>
    <property type="match status" value="1"/>
</dbReference>
<dbReference type="OrthoDB" id="2081133at2"/>
<dbReference type="AlphaFoldDB" id="A0A1G8I0F4"/>
<dbReference type="eggNOG" id="COG2453">
    <property type="taxonomic scope" value="Bacteria"/>
</dbReference>
<keyword evidence="2" id="KW-1185">Reference proteome</keyword>
<protein>
    <submittedName>
        <fullName evidence="1">Dual specificity protein phosphatase family protein</fullName>
    </submittedName>
</protein>
<dbReference type="RefSeq" id="WP_036803444.1">
    <property type="nucleotide sequence ID" value="NZ_CP051177.1"/>
</dbReference>
<dbReference type="PANTHER" id="PTHR47216">
    <property type="match status" value="1"/>
</dbReference>
<proteinExistence type="predicted"/>
<dbReference type="InterPro" id="IPR020422">
    <property type="entry name" value="TYR_PHOSPHATASE_DUAL_dom"/>
</dbReference>
<dbReference type="InterPro" id="IPR000387">
    <property type="entry name" value="Tyr_Pase_dom"/>
</dbReference>
<dbReference type="PROSITE" id="PS50056">
    <property type="entry name" value="TYR_PHOSPHATASE_2"/>
    <property type="match status" value="1"/>
</dbReference>
<dbReference type="SUPFAM" id="SSF52799">
    <property type="entry name" value="(Phosphotyrosine protein) phosphatases II"/>
    <property type="match status" value="1"/>
</dbReference>
<dbReference type="Pfam" id="PF00782">
    <property type="entry name" value="DSPc"/>
    <property type="match status" value="1"/>
</dbReference>
<gene>
    <name evidence="1" type="ORF">HF394_17305</name>
</gene>
<evidence type="ECO:0000313" key="2">
    <source>
        <dbReference type="Proteomes" id="UP000509222"/>
    </source>
</evidence>
<dbReference type="STRING" id="459472.SAMN04487975_11220"/>
<organism evidence="1 2">
    <name type="scientific">Planococcus glaciei</name>
    <dbReference type="NCBI Taxonomy" id="459472"/>
    <lineage>
        <taxon>Bacteria</taxon>
        <taxon>Bacillati</taxon>
        <taxon>Bacillota</taxon>
        <taxon>Bacilli</taxon>
        <taxon>Bacillales</taxon>
        <taxon>Caryophanaceae</taxon>
        <taxon>Planococcus</taxon>
    </lineage>
</organism>